<organism evidence="2 3">
    <name type="scientific">Seiridium unicorne</name>
    <dbReference type="NCBI Taxonomy" id="138068"/>
    <lineage>
        <taxon>Eukaryota</taxon>
        <taxon>Fungi</taxon>
        <taxon>Dikarya</taxon>
        <taxon>Ascomycota</taxon>
        <taxon>Pezizomycotina</taxon>
        <taxon>Sordariomycetes</taxon>
        <taxon>Xylariomycetidae</taxon>
        <taxon>Amphisphaeriales</taxon>
        <taxon>Sporocadaceae</taxon>
        <taxon>Seiridium</taxon>
    </lineage>
</organism>
<evidence type="ECO:0000259" key="1">
    <source>
        <dbReference type="Pfam" id="PF17111"/>
    </source>
</evidence>
<comment type="caution">
    <text evidence="2">The sequence shown here is derived from an EMBL/GenBank/DDBJ whole genome shotgun (WGS) entry which is preliminary data.</text>
</comment>
<feature type="domain" description="Azaphilone pigments biosynthesis cluster protein L N-terminal" evidence="1">
    <location>
        <begin position="2"/>
        <end position="178"/>
    </location>
</feature>
<evidence type="ECO:0000313" key="2">
    <source>
        <dbReference type="EMBL" id="KAK9418244.1"/>
    </source>
</evidence>
<sequence>MAEVLGLASSIITVVDLSAKVVKQCKTIIETARNAPKDLRNILVEVSSLKSALENLQFLTKIDGGFAEEVSNQNGLQNAVKGCGETLGDLVAQLGSLPISDSQQSQLSKRTKIRTAVAWTWKEATARKLINELLQYKTTITLGLLTQTSREIHETKVAVEQIHEFVTVSQISRTSKHVSKEIYDIYEMNHQPGLDVLKEALRELLCHMETVYLFVDAVDESRPRDELLRLLEDFVTDARFLVEYLFSDQIRQSKAAFFSLSETDTIDTFLGTVLDVASKTTVDSLNPNYWATFEDYCARAAWLATFTWESYIVQKPELWSSLTRVWLSSPCYFQPIGDIHQASDDPDFVKRRSDFLIEYTDASNLPTVQELLARTFVVLVLNSSLILAKRLLTENDTDPCQIFLGSAIEAIASTVTHAVAEPLKEAIPLLSGQVDKTGLALICIGAHFCPQCPGFETDDCCKAIQPLLQYTETSETLTYSMTPLQLAVYCYDYGATKALLENDIDPNVLGARHGEPLPIHLYEVEDWGSASPLHIVKHVGYGLRGISKSLLFLKSRQSLGDKIKDLLIGYGVKDFMRSPSA</sequence>
<dbReference type="EMBL" id="JARVKF010000392">
    <property type="protein sequence ID" value="KAK9418244.1"/>
    <property type="molecule type" value="Genomic_DNA"/>
</dbReference>
<accession>A0ABR2UV74</accession>
<dbReference type="Proteomes" id="UP001408356">
    <property type="component" value="Unassembled WGS sequence"/>
</dbReference>
<keyword evidence="3" id="KW-1185">Reference proteome</keyword>
<protein>
    <submittedName>
        <fullName evidence="2">NACHT domain-containing protein</fullName>
    </submittedName>
</protein>
<reference evidence="2 3" key="1">
    <citation type="journal article" date="2024" name="J. Plant Pathol.">
        <title>Sequence and assembly of the genome of Seiridium unicorne, isolate CBS 538.82, causal agent of cypress canker disease.</title>
        <authorList>
            <person name="Scali E."/>
            <person name="Rocca G.D."/>
            <person name="Danti R."/>
            <person name="Garbelotto M."/>
            <person name="Barberini S."/>
            <person name="Baroncelli R."/>
            <person name="Emiliani G."/>
        </authorList>
    </citation>
    <scope>NUCLEOTIDE SEQUENCE [LARGE SCALE GENOMIC DNA]</scope>
    <source>
        <strain evidence="2 3">BM-138-508</strain>
    </source>
</reference>
<gene>
    <name evidence="2" type="ORF">SUNI508_08205</name>
</gene>
<proteinExistence type="predicted"/>
<dbReference type="InterPro" id="IPR031348">
    <property type="entry name" value="PigL_N"/>
</dbReference>
<name>A0ABR2UV74_9PEZI</name>
<dbReference type="Pfam" id="PF17111">
    <property type="entry name" value="PigL_N"/>
    <property type="match status" value="1"/>
</dbReference>
<evidence type="ECO:0000313" key="3">
    <source>
        <dbReference type="Proteomes" id="UP001408356"/>
    </source>
</evidence>